<dbReference type="InterPro" id="IPR021331">
    <property type="entry name" value="Hva1_TUDOR"/>
</dbReference>
<feature type="domain" description="Hypervirulence associated protein TUDOR" evidence="1">
    <location>
        <begin position="7"/>
        <end position="68"/>
    </location>
</feature>
<evidence type="ECO:0000259" key="1">
    <source>
        <dbReference type="Pfam" id="PF11160"/>
    </source>
</evidence>
<proteinExistence type="predicted"/>
<organism evidence="2 3">
    <name type="scientific">Litorimonas cladophorae</name>
    <dbReference type="NCBI Taxonomy" id="1220491"/>
    <lineage>
        <taxon>Bacteria</taxon>
        <taxon>Pseudomonadati</taxon>
        <taxon>Pseudomonadota</taxon>
        <taxon>Alphaproteobacteria</taxon>
        <taxon>Maricaulales</taxon>
        <taxon>Robiginitomaculaceae</taxon>
    </lineage>
</organism>
<protein>
    <recommendedName>
        <fullName evidence="1">Hypervirulence associated protein TUDOR domain-containing protein</fullName>
    </recommendedName>
</protein>
<dbReference type="RefSeq" id="WP_189585151.1">
    <property type="nucleotide sequence ID" value="NZ_BMYV01000002.1"/>
</dbReference>
<dbReference type="AlphaFoldDB" id="A0A918NII0"/>
<gene>
    <name evidence="2" type="ORF">GCM10011309_20070</name>
</gene>
<accession>A0A918NII0</accession>
<sequence length="71" mass="7791">MSSYSEGTEVKWSWGNGTGTGKIETVYTEKVTSKIKGNEVTREASESEPAYYIKQDDGDAVLKSHSEVDKA</sequence>
<dbReference type="Proteomes" id="UP000600865">
    <property type="component" value="Unassembled WGS sequence"/>
</dbReference>
<name>A0A918NII0_9PROT</name>
<dbReference type="Pfam" id="PF11160">
    <property type="entry name" value="Hva1_TUDOR"/>
    <property type="match status" value="1"/>
</dbReference>
<reference evidence="2 3" key="1">
    <citation type="journal article" date="2014" name="Int. J. Syst. Evol. Microbiol.">
        <title>Complete genome sequence of Corynebacterium casei LMG S-19264T (=DSM 44701T), isolated from a smear-ripened cheese.</title>
        <authorList>
            <consortium name="US DOE Joint Genome Institute (JGI-PGF)"/>
            <person name="Walter F."/>
            <person name="Albersmeier A."/>
            <person name="Kalinowski J."/>
            <person name="Ruckert C."/>
        </authorList>
    </citation>
    <scope>NUCLEOTIDE SEQUENCE [LARGE SCALE GENOMIC DNA]</scope>
    <source>
        <strain evidence="2 3">KCTC 23968</strain>
    </source>
</reference>
<evidence type="ECO:0000313" key="3">
    <source>
        <dbReference type="Proteomes" id="UP000600865"/>
    </source>
</evidence>
<keyword evidence="3" id="KW-1185">Reference proteome</keyword>
<comment type="caution">
    <text evidence="2">The sequence shown here is derived from an EMBL/GenBank/DDBJ whole genome shotgun (WGS) entry which is preliminary data.</text>
</comment>
<evidence type="ECO:0000313" key="2">
    <source>
        <dbReference type="EMBL" id="GGX70026.1"/>
    </source>
</evidence>
<dbReference type="EMBL" id="BMYV01000002">
    <property type="protein sequence ID" value="GGX70026.1"/>
    <property type="molecule type" value="Genomic_DNA"/>
</dbReference>